<dbReference type="Proteomes" id="UP001141434">
    <property type="component" value="Unassembled WGS sequence"/>
</dbReference>
<sequence>MKCLDIPVDHRLLPIIQQMKIPPSEQPSSHLTILNNFAENHPTGTPIPSSEIHHGLELAGPDRKGGVLVTLLQPPRTQTYENGYPADLASCPTTKAVNELIATATNHQLSIDEVCAFDRLPYVHGGFNNDDDEVIQEAERTFEDMVRTKEPQVVLCCYGQKSSLMRGEITWGLYGQGVGEVFKVPEFAISSDCTTKRVNAFHPSYAVNYYTSYSCFRRLLLLEFVQAFCLLVGPWKEEQWMRDLRSECSSLGKRLYSNGFWMNPLFLFLSVY</sequence>
<accession>A0A9W9K3W8</accession>
<dbReference type="AlphaFoldDB" id="A0A9W9K3W8"/>
<dbReference type="GeneID" id="81396277"/>
<reference evidence="1" key="1">
    <citation type="submission" date="2022-11" db="EMBL/GenBank/DDBJ databases">
        <authorList>
            <person name="Petersen C."/>
        </authorList>
    </citation>
    <scope>NUCLEOTIDE SEQUENCE</scope>
    <source>
        <strain evidence="1">IBT 34128</strain>
    </source>
</reference>
<dbReference type="RefSeq" id="XP_056509908.1">
    <property type="nucleotide sequence ID" value="XM_056657108.1"/>
</dbReference>
<proteinExistence type="predicted"/>
<dbReference type="OrthoDB" id="4656735at2759"/>
<protein>
    <submittedName>
        <fullName evidence="1">Uncharacterized protein</fullName>
    </submittedName>
</protein>
<dbReference type="EMBL" id="JAPMSZ010000009">
    <property type="protein sequence ID" value="KAJ5091711.1"/>
    <property type="molecule type" value="Genomic_DNA"/>
</dbReference>
<evidence type="ECO:0000313" key="2">
    <source>
        <dbReference type="Proteomes" id="UP001141434"/>
    </source>
</evidence>
<keyword evidence="2" id="KW-1185">Reference proteome</keyword>
<evidence type="ECO:0000313" key="1">
    <source>
        <dbReference type="EMBL" id="KAJ5091711.1"/>
    </source>
</evidence>
<organism evidence="1 2">
    <name type="scientific">Penicillium alfredii</name>
    <dbReference type="NCBI Taxonomy" id="1506179"/>
    <lineage>
        <taxon>Eukaryota</taxon>
        <taxon>Fungi</taxon>
        <taxon>Dikarya</taxon>
        <taxon>Ascomycota</taxon>
        <taxon>Pezizomycotina</taxon>
        <taxon>Eurotiomycetes</taxon>
        <taxon>Eurotiomycetidae</taxon>
        <taxon>Eurotiales</taxon>
        <taxon>Aspergillaceae</taxon>
        <taxon>Penicillium</taxon>
    </lineage>
</organism>
<reference evidence="1" key="2">
    <citation type="journal article" date="2023" name="IMA Fungus">
        <title>Comparative genomic study of the Penicillium genus elucidates a diverse pangenome and 15 lateral gene transfer events.</title>
        <authorList>
            <person name="Petersen C."/>
            <person name="Sorensen T."/>
            <person name="Nielsen M.R."/>
            <person name="Sondergaard T.E."/>
            <person name="Sorensen J.L."/>
            <person name="Fitzpatrick D.A."/>
            <person name="Frisvad J.C."/>
            <person name="Nielsen K.L."/>
        </authorList>
    </citation>
    <scope>NUCLEOTIDE SEQUENCE</scope>
    <source>
        <strain evidence="1">IBT 34128</strain>
    </source>
</reference>
<comment type="caution">
    <text evidence="1">The sequence shown here is derived from an EMBL/GenBank/DDBJ whole genome shotgun (WGS) entry which is preliminary data.</text>
</comment>
<gene>
    <name evidence="1" type="ORF">NUU61_006581</name>
</gene>
<name>A0A9W9K3W8_9EURO</name>